<organism evidence="14 15">
    <name type="scientific">Stanieria cyanosphaera (strain ATCC 29371 / PCC 7437)</name>
    <dbReference type="NCBI Taxonomy" id="111780"/>
    <lineage>
        <taxon>Bacteria</taxon>
        <taxon>Bacillati</taxon>
        <taxon>Cyanobacteriota</taxon>
        <taxon>Cyanophyceae</taxon>
        <taxon>Pleurocapsales</taxon>
        <taxon>Dermocarpellaceae</taxon>
        <taxon>Stanieria</taxon>
    </lineage>
</organism>
<feature type="binding site" description="covalent" evidence="12">
    <location>
        <position position="65"/>
    </location>
    <ligand>
        <name>heme c</name>
        <dbReference type="ChEBI" id="CHEBI:61717"/>
    </ligand>
</feature>
<evidence type="ECO:0000259" key="13">
    <source>
        <dbReference type="PROSITE" id="PS51007"/>
    </source>
</evidence>
<dbReference type="HAMAP" id="MF_01378">
    <property type="entry name" value="PSII_Cyt550"/>
    <property type="match status" value="1"/>
</dbReference>
<evidence type="ECO:0000256" key="10">
    <source>
        <dbReference type="ARBA" id="ARBA00023136"/>
    </source>
</evidence>
<feature type="domain" description="Cytochrome c" evidence="13">
    <location>
        <begin position="49"/>
        <end position="148"/>
    </location>
</feature>
<dbReference type="GO" id="GO:0022904">
    <property type="term" value="P:respiratory electron transport chain"/>
    <property type="evidence" value="ECO:0007669"/>
    <property type="project" value="InterPro"/>
</dbReference>
<comment type="subunit">
    <text evidence="12">PSII is composed of 1 copy each of membrane proteins PsbA, PsbB, PsbC, PsbD, PsbE, PsbF, PsbH, PsbI, PsbJ, PsbK, PsbL, PsbM, PsbT, PsbX, PsbY, PsbZ, Psb30/Ycf12, peripheral proteins PsbO, CyanoQ (PsbQ), PsbU, PsbV and a large number of cofactors. It forms dimeric complexes.</text>
</comment>
<sequence length="162" mass="17978" precursor="true">MLKRLFLVAVVTIFFVFQSISSATAVELDDAIRTVRLNEAGDEVTLSLQEVKRGQRIFVDSCSYCHKSGTTKTNPNVGLGLNALANAEPPKDNIEGIVEYLKNPTTYDGETNIYELHPNTTRSDLYPMMRNLTDEDLKAVAGHILIQPKIRGTMWGGGKVYN</sequence>
<proteinExistence type="inferred from homology"/>
<name>K9XY95_STAC7</name>
<dbReference type="InterPro" id="IPR036909">
    <property type="entry name" value="Cyt_c-like_dom_sf"/>
</dbReference>
<comment type="similarity">
    <text evidence="2 12">Belongs to the cytochrome c family. PsbV subfamily.</text>
</comment>
<evidence type="ECO:0000256" key="8">
    <source>
        <dbReference type="ARBA" id="ARBA00023004"/>
    </source>
</evidence>
<dbReference type="PIRSF" id="PIRSF005890">
    <property type="entry name" value="Phot_II_cyt_c550"/>
    <property type="match status" value="1"/>
</dbReference>
<evidence type="ECO:0000256" key="7">
    <source>
        <dbReference type="ARBA" id="ARBA00022982"/>
    </source>
</evidence>
<comment type="subcellular location">
    <subcellularLocation>
        <location evidence="12">Cellular thylakoid membrane</location>
        <topology evidence="12">Peripheral membrane protein</topology>
        <orientation evidence="12">Lumenal side</orientation>
    </subcellularLocation>
    <subcellularLocation>
        <location evidence="1">Membrane</location>
        <topology evidence="1">Peripheral membrane protein</topology>
    </subcellularLocation>
    <text evidence="12">Associated with photosystem II at the lumenal side of the thylakoid membrane.</text>
</comment>
<evidence type="ECO:0000256" key="1">
    <source>
        <dbReference type="ARBA" id="ARBA00004170"/>
    </source>
</evidence>
<dbReference type="Pfam" id="PF14495">
    <property type="entry name" value="Cytochrom_C550"/>
    <property type="match status" value="1"/>
</dbReference>
<evidence type="ECO:0000256" key="5">
    <source>
        <dbReference type="ARBA" id="ARBA00022617"/>
    </source>
</evidence>
<keyword evidence="6 12" id="KW-0479">Metal-binding</keyword>
<dbReference type="GO" id="GO:0020037">
    <property type="term" value="F:heme binding"/>
    <property type="evidence" value="ECO:0007669"/>
    <property type="project" value="InterPro"/>
</dbReference>
<dbReference type="PROSITE" id="PS51007">
    <property type="entry name" value="CYTC"/>
    <property type="match status" value="1"/>
</dbReference>
<comment type="cofactor">
    <cofactor evidence="12">
        <name>heme c</name>
        <dbReference type="ChEBI" id="CHEBI:61717"/>
    </cofactor>
    <text evidence="12">Binds 1 heme c group covalently per subunit.</text>
</comment>
<dbReference type="InterPro" id="IPR017851">
    <property type="entry name" value="PsbV_cyt_c550"/>
</dbReference>
<keyword evidence="11 12" id="KW-0604">Photosystem II</keyword>
<comment type="function">
    <text evidence="12">One of the extrinsic, lumenal subunits of photosystem II (PSII). PSII is a light-driven water plastoquinone oxidoreductase, using light energy to abstract electrons from H(2)O, generating a proton gradient subsequently used for ATP formation. The extrinsic proteins stabilize the structure of photosystem II oxygen-evolving complex (OEC), the ion environment of oxygen evolution and protect the OEC against heat-induced inactivation. Low-potential cytochrome c that plays a role in the OEC of PSII.</text>
</comment>
<dbReference type="InterPro" id="IPR016003">
    <property type="entry name" value="PsbV_cyt_c550-like"/>
</dbReference>
<evidence type="ECO:0000256" key="6">
    <source>
        <dbReference type="ARBA" id="ARBA00022723"/>
    </source>
</evidence>
<dbReference type="InterPro" id="IPR009056">
    <property type="entry name" value="Cyt_c-like_dom"/>
</dbReference>
<evidence type="ECO:0000256" key="9">
    <source>
        <dbReference type="ARBA" id="ARBA00023078"/>
    </source>
</evidence>
<dbReference type="KEGG" id="scs:Sta7437_3536"/>
<dbReference type="SUPFAM" id="SSF46626">
    <property type="entry name" value="Cytochrome c"/>
    <property type="match status" value="1"/>
</dbReference>
<dbReference type="Proteomes" id="UP000010473">
    <property type="component" value="Chromosome"/>
</dbReference>
<dbReference type="GO" id="GO:0009055">
    <property type="term" value="F:electron transfer activity"/>
    <property type="evidence" value="ECO:0007669"/>
    <property type="project" value="InterPro"/>
</dbReference>
<keyword evidence="4 12" id="KW-0602">Photosynthesis</keyword>
<evidence type="ECO:0000256" key="4">
    <source>
        <dbReference type="ARBA" id="ARBA00022531"/>
    </source>
</evidence>
<dbReference type="GO" id="GO:0031676">
    <property type="term" value="C:plasma membrane-derived thylakoid membrane"/>
    <property type="evidence" value="ECO:0007669"/>
    <property type="project" value="UniProtKB-SubCell"/>
</dbReference>
<dbReference type="eggNOG" id="COG2010">
    <property type="taxonomic scope" value="Bacteria"/>
</dbReference>
<keyword evidence="8 12" id="KW-0408">Iron</keyword>
<keyword evidence="3 12" id="KW-0813">Transport</keyword>
<dbReference type="OrthoDB" id="486949at2"/>
<dbReference type="Gene3D" id="1.10.760.10">
    <property type="entry name" value="Cytochrome c-like domain"/>
    <property type="match status" value="1"/>
</dbReference>
<dbReference type="NCBIfam" id="TIGR03045">
    <property type="entry name" value="PS_II_C550"/>
    <property type="match status" value="1"/>
</dbReference>
<protein>
    <recommendedName>
        <fullName evidence="12">Photosystem II extrinsic protein V</fullName>
        <shortName evidence="12">PsbV</shortName>
    </recommendedName>
    <alternativeName>
        <fullName evidence="12">Cytochrome c-550</fullName>
    </alternativeName>
    <alternativeName>
        <fullName evidence="12">Cytochrome c550</fullName>
    </alternativeName>
    <alternativeName>
        <fullName evidence="12">Low-potential cytochrome c</fullName>
    </alternativeName>
</protein>
<keyword evidence="5 12" id="KW-0349">Heme</keyword>
<dbReference type="RefSeq" id="WP_015194696.1">
    <property type="nucleotide sequence ID" value="NC_019748.1"/>
</dbReference>
<accession>K9XY95</accession>
<dbReference type="EMBL" id="CP003653">
    <property type="protein sequence ID" value="AFZ37034.1"/>
    <property type="molecule type" value="Genomic_DNA"/>
</dbReference>
<keyword evidence="12" id="KW-0732">Signal</keyword>
<dbReference type="PATRIC" id="fig|111780.3.peg.3663"/>
<keyword evidence="7 12" id="KW-0249">Electron transport</keyword>
<evidence type="ECO:0000256" key="3">
    <source>
        <dbReference type="ARBA" id="ARBA00022448"/>
    </source>
</evidence>
<dbReference type="InterPro" id="IPR029490">
    <property type="entry name" value="Cytochrom_C550"/>
</dbReference>
<gene>
    <name evidence="12" type="primary">psbV</name>
    <name evidence="14" type="ordered locus">Sta7437_3536</name>
</gene>
<keyword evidence="9 12" id="KW-0793">Thylakoid</keyword>
<feature type="binding site" description="covalent" evidence="12">
    <location>
        <position position="62"/>
    </location>
    <ligand>
        <name>heme c</name>
        <dbReference type="ChEBI" id="CHEBI:61717"/>
    </ligand>
</feature>
<evidence type="ECO:0000313" key="15">
    <source>
        <dbReference type="Proteomes" id="UP000010473"/>
    </source>
</evidence>
<dbReference type="GO" id="GO:0005506">
    <property type="term" value="F:iron ion binding"/>
    <property type="evidence" value="ECO:0007669"/>
    <property type="project" value="InterPro"/>
</dbReference>
<keyword evidence="15" id="KW-1185">Reference proteome</keyword>
<evidence type="ECO:0000256" key="2">
    <source>
        <dbReference type="ARBA" id="ARBA00010433"/>
    </source>
</evidence>
<dbReference type="GO" id="GO:0019684">
    <property type="term" value="P:photosynthesis, light reaction"/>
    <property type="evidence" value="ECO:0007669"/>
    <property type="project" value="UniProtKB-UniRule"/>
</dbReference>
<evidence type="ECO:0000256" key="11">
    <source>
        <dbReference type="ARBA" id="ARBA00023276"/>
    </source>
</evidence>
<dbReference type="STRING" id="111780.Sta7437_3536"/>
<feature type="signal peptide" evidence="12">
    <location>
        <begin position="1"/>
        <end position="25"/>
    </location>
</feature>
<evidence type="ECO:0000313" key="14">
    <source>
        <dbReference type="EMBL" id="AFZ37034.1"/>
    </source>
</evidence>
<feature type="binding site" description="axial binding residue" evidence="12">
    <location>
        <position position="66"/>
    </location>
    <ligand>
        <name>heme c</name>
        <dbReference type="ChEBI" id="CHEBI:61717"/>
    </ligand>
    <ligandPart>
        <name>Fe</name>
        <dbReference type="ChEBI" id="CHEBI:18248"/>
    </ligandPart>
</feature>
<dbReference type="GO" id="GO:0009523">
    <property type="term" value="C:photosystem II"/>
    <property type="evidence" value="ECO:0007669"/>
    <property type="project" value="UniProtKB-KW"/>
</dbReference>
<dbReference type="AlphaFoldDB" id="K9XY95"/>
<dbReference type="HOGENOM" id="CLU_104149_1_0_3"/>
<reference evidence="15" key="1">
    <citation type="journal article" date="2013" name="Proc. Natl. Acad. Sci. U.S.A.">
        <title>Improving the coverage of the cyanobacterial phylum using diversity-driven genome sequencing.</title>
        <authorList>
            <person name="Shih P.M."/>
            <person name="Wu D."/>
            <person name="Latifi A."/>
            <person name="Axen S.D."/>
            <person name="Fewer D.P."/>
            <person name="Talla E."/>
            <person name="Calteau A."/>
            <person name="Cai F."/>
            <person name="Tandeau de Marsac N."/>
            <person name="Rippka R."/>
            <person name="Herdman M."/>
            <person name="Sivonen K."/>
            <person name="Coursin T."/>
            <person name="Laurent T."/>
            <person name="Goodwin L."/>
            <person name="Nolan M."/>
            <person name="Davenport K.W."/>
            <person name="Han C.S."/>
            <person name="Rubin E.M."/>
            <person name="Eisen J.A."/>
            <person name="Woyke T."/>
            <person name="Gugger M."/>
            <person name="Kerfeld C.A."/>
        </authorList>
    </citation>
    <scope>NUCLEOTIDE SEQUENCE [LARGE SCALE GENOMIC DNA]</scope>
    <source>
        <strain evidence="15">ATCC 29371 / PCC 7437</strain>
    </source>
</reference>
<evidence type="ECO:0000256" key="12">
    <source>
        <dbReference type="HAMAP-Rule" id="MF_01378"/>
    </source>
</evidence>
<feature type="chain" id="PRO_5009016563" description="Photosystem II extrinsic protein V" evidence="12">
    <location>
        <begin position="26"/>
        <end position="162"/>
    </location>
</feature>
<feature type="binding site" description="axial binding residue" evidence="12">
    <location>
        <position position="117"/>
    </location>
    <ligand>
        <name>heme c</name>
        <dbReference type="ChEBI" id="CHEBI:61717"/>
    </ligand>
    <ligandPart>
        <name>Fe</name>
        <dbReference type="ChEBI" id="CHEBI:18248"/>
    </ligandPart>
</feature>
<keyword evidence="10 12" id="KW-0472">Membrane</keyword>